<evidence type="ECO:0000256" key="2">
    <source>
        <dbReference type="ARBA" id="ARBA00022485"/>
    </source>
</evidence>
<feature type="domain" description="4Fe-4S ferredoxin-type" evidence="8">
    <location>
        <begin position="461"/>
        <end position="493"/>
    </location>
</feature>
<dbReference type="InterPro" id="IPR051684">
    <property type="entry name" value="Electron_Trans/Redox"/>
</dbReference>
<feature type="transmembrane region" description="Helical" evidence="7">
    <location>
        <begin position="6"/>
        <end position="23"/>
    </location>
</feature>
<dbReference type="Pfam" id="PF13183">
    <property type="entry name" value="Fer4_8"/>
    <property type="match status" value="1"/>
</dbReference>
<dbReference type="InterPro" id="IPR017900">
    <property type="entry name" value="4Fe4S_Fe_S_CS"/>
</dbReference>
<dbReference type="PROSITE" id="PS51379">
    <property type="entry name" value="4FE4S_FER_2"/>
    <property type="match status" value="6"/>
</dbReference>
<feature type="transmembrane region" description="Helical" evidence="7">
    <location>
        <begin position="106"/>
        <end position="124"/>
    </location>
</feature>
<evidence type="ECO:0000259" key="8">
    <source>
        <dbReference type="PROSITE" id="PS51379"/>
    </source>
</evidence>
<dbReference type="STRING" id="1121097.GCA_000428125_01250"/>
<evidence type="ECO:0000256" key="4">
    <source>
        <dbReference type="ARBA" id="ARBA00022982"/>
    </source>
</evidence>
<reference evidence="9 10" key="1">
    <citation type="journal article" date="2015" name="Microbes Environ.">
        <title>Distribution and evolution of nitrogen fixation genes in the phylum bacteroidetes.</title>
        <authorList>
            <person name="Inoue J."/>
            <person name="Oshima K."/>
            <person name="Suda W."/>
            <person name="Sakamoto M."/>
            <person name="Iino T."/>
            <person name="Noda S."/>
            <person name="Hongoh Y."/>
            <person name="Hattori M."/>
            <person name="Ohkuma M."/>
        </authorList>
    </citation>
    <scope>NUCLEOTIDE SEQUENCE [LARGE SCALE GENOMIC DNA]</scope>
    <source>
        <strain evidence="9 10">JCM 15093</strain>
    </source>
</reference>
<keyword evidence="3" id="KW-0479">Metal-binding</keyword>
<dbReference type="PROSITE" id="PS00198">
    <property type="entry name" value="4FE4S_FER_1"/>
    <property type="match status" value="2"/>
</dbReference>
<dbReference type="Pfam" id="PF12801">
    <property type="entry name" value="Fer4_5"/>
    <property type="match status" value="2"/>
</dbReference>
<dbReference type="Proteomes" id="UP000027601">
    <property type="component" value="Unassembled WGS sequence"/>
</dbReference>
<dbReference type="PANTHER" id="PTHR30176:SF3">
    <property type="entry name" value="FERREDOXIN-TYPE PROTEIN NAPH"/>
    <property type="match status" value="1"/>
</dbReference>
<dbReference type="PANTHER" id="PTHR30176">
    <property type="entry name" value="FERREDOXIN-TYPE PROTEIN NAPH"/>
    <property type="match status" value="1"/>
</dbReference>
<keyword evidence="2" id="KW-0004">4Fe-4S</keyword>
<comment type="caution">
    <text evidence="9">The sequence shown here is derived from an EMBL/GenBank/DDBJ whole genome shotgun (WGS) entry which is preliminary data.</text>
</comment>
<dbReference type="GO" id="GO:0046872">
    <property type="term" value="F:metal ion binding"/>
    <property type="evidence" value="ECO:0007669"/>
    <property type="project" value="UniProtKB-KW"/>
</dbReference>
<dbReference type="CDD" id="cd16373">
    <property type="entry name" value="DMSOR_beta_like"/>
    <property type="match status" value="1"/>
</dbReference>
<evidence type="ECO:0000313" key="10">
    <source>
        <dbReference type="Proteomes" id="UP000027601"/>
    </source>
</evidence>
<protein>
    <submittedName>
        <fullName evidence="9">Ferredoxin-type protein NapG</fullName>
    </submittedName>
</protein>
<dbReference type="SUPFAM" id="SSF54862">
    <property type="entry name" value="4Fe-4S ferredoxins"/>
    <property type="match status" value="2"/>
</dbReference>
<feature type="domain" description="4Fe-4S ferredoxin-type" evidence="8">
    <location>
        <begin position="343"/>
        <end position="372"/>
    </location>
</feature>
<keyword evidence="7" id="KW-1133">Transmembrane helix</keyword>
<gene>
    <name evidence="9" type="ORF">JCM15093_622</name>
</gene>
<sequence>MMLRTVRLIAAVVCFVLITLLFLDFTGTLHPWLGWLAKIQLLPAILAMNVGVVLFLVLLTLLAGRIYCSVICPLGVFQDVVSWIAGKRKKRRFSYSPAMNRLRYGVLILFIVALVAGVGSLVALLDPYSAFGRIASNLLNPVYLWINNLLADAAERMESYAFYHTNIWIRSLSVLITAAVTLVVVSVLAWRNGRTYCNTVCPVGTFLGFLSRYSYLKPIINTDKCNSCGLCSRNCKASCINTKEHSIDYSRCVTCMDCLNSCTKGAITYAHAPKATQPVLAETPATQAESSPNNRRDFLSLTALIATTSFLKAQEKKVDGGLAAIEDKKVPNRLTPIVPPGSRGLHHMAQHCTACQLCVTVCPNEILLPSQKLSNWMQPEMTYERGYCRPECTKCSEVCPTGAIDLISRADKSSTQIGHAVWIKANCVVITDEVKCGNCARHCPAGAILMVPSSKAPDSLEIPVVNAERCIGCGACENLCPARPFSAIYVEGHEMHRVI</sequence>
<dbReference type="Gene3D" id="3.30.70.20">
    <property type="match status" value="3"/>
</dbReference>
<evidence type="ECO:0000256" key="7">
    <source>
        <dbReference type="SAM" id="Phobius"/>
    </source>
</evidence>
<dbReference type="GO" id="GO:0051539">
    <property type="term" value="F:4 iron, 4 sulfur cluster binding"/>
    <property type="evidence" value="ECO:0007669"/>
    <property type="project" value="UniProtKB-KW"/>
</dbReference>
<dbReference type="EMBL" id="BAJS01000002">
    <property type="protein sequence ID" value="GAK35524.1"/>
    <property type="molecule type" value="Genomic_DNA"/>
</dbReference>
<keyword evidence="4" id="KW-0249">Electron transport</keyword>
<keyword evidence="5" id="KW-0408">Iron</keyword>
<dbReference type="GO" id="GO:0005886">
    <property type="term" value="C:plasma membrane"/>
    <property type="evidence" value="ECO:0007669"/>
    <property type="project" value="TreeGrafter"/>
</dbReference>
<evidence type="ECO:0000256" key="6">
    <source>
        <dbReference type="ARBA" id="ARBA00023014"/>
    </source>
</evidence>
<feature type="domain" description="4Fe-4S ferredoxin-type" evidence="8">
    <location>
        <begin position="216"/>
        <end position="245"/>
    </location>
</feature>
<feature type="domain" description="4Fe-4S ferredoxin-type" evidence="8">
    <location>
        <begin position="377"/>
        <end position="409"/>
    </location>
</feature>
<evidence type="ECO:0000256" key="5">
    <source>
        <dbReference type="ARBA" id="ARBA00023004"/>
    </source>
</evidence>
<evidence type="ECO:0000256" key="3">
    <source>
        <dbReference type="ARBA" id="ARBA00022723"/>
    </source>
</evidence>
<keyword evidence="7" id="KW-0812">Transmembrane</keyword>
<keyword evidence="10" id="KW-1185">Reference proteome</keyword>
<dbReference type="eggNOG" id="COG1143">
    <property type="taxonomic scope" value="Bacteria"/>
</dbReference>
<keyword evidence="6" id="KW-0411">Iron-sulfur</keyword>
<feature type="domain" description="4Fe-4S ferredoxin-type" evidence="8">
    <location>
        <begin position="434"/>
        <end position="453"/>
    </location>
</feature>
<accession>A0A069D5S7</accession>
<feature type="transmembrane region" description="Helical" evidence="7">
    <location>
        <begin position="167"/>
        <end position="190"/>
    </location>
</feature>
<organism evidence="9 10">
    <name type="scientific">Bacteroides graminisolvens DSM 19988 = JCM 15093</name>
    <dbReference type="NCBI Taxonomy" id="1121097"/>
    <lineage>
        <taxon>Bacteria</taxon>
        <taxon>Pseudomonadati</taxon>
        <taxon>Bacteroidota</taxon>
        <taxon>Bacteroidia</taxon>
        <taxon>Bacteroidales</taxon>
        <taxon>Bacteroidaceae</taxon>
        <taxon>Bacteroides</taxon>
    </lineage>
</organism>
<name>A0A069D5S7_9BACE</name>
<evidence type="ECO:0000313" key="9">
    <source>
        <dbReference type="EMBL" id="GAK35524.1"/>
    </source>
</evidence>
<proteinExistence type="predicted"/>
<evidence type="ECO:0000256" key="1">
    <source>
        <dbReference type="ARBA" id="ARBA00022448"/>
    </source>
</evidence>
<dbReference type="eggNOG" id="COG0348">
    <property type="taxonomic scope" value="Bacteria"/>
</dbReference>
<dbReference type="AlphaFoldDB" id="A0A069D5S7"/>
<keyword evidence="1" id="KW-0813">Transport</keyword>
<feature type="domain" description="4Fe-4S ferredoxin-type" evidence="8">
    <location>
        <begin position="246"/>
        <end position="272"/>
    </location>
</feature>
<dbReference type="InterPro" id="IPR017896">
    <property type="entry name" value="4Fe4S_Fe-S-bd"/>
</dbReference>
<feature type="transmembrane region" description="Helical" evidence="7">
    <location>
        <begin position="35"/>
        <end position="58"/>
    </location>
</feature>
<dbReference type="Pfam" id="PF12838">
    <property type="entry name" value="Fer4_7"/>
    <property type="match status" value="1"/>
</dbReference>
<keyword evidence="7" id="KW-0472">Membrane</keyword>